<name>A0A0F5VBR5_9GAMM</name>
<feature type="transmembrane region" description="Helical" evidence="1">
    <location>
        <begin position="33"/>
        <end position="53"/>
    </location>
</feature>
<dbReference type="RefSeq" id="WP_046220831.1">
    <property type="nucleotide sequence ID" value="NZ_JWYV01000009.1"/>
</dbReference>
<proteinExistence type="predicted"/>
<keyword evidence="1" id="KW-0472">Membrane</keyword>
<evidence type="ECO:0000256" key="1">
    <source>
        <dbReference type="SAM" id="Phobius"/>
    </source>
</evidence>
<keyword evidence="4" id="KW-1185">Reference proteome</keyword>
<dbReference type="SUPFAM" id="SSF103481">
    <property type="entry name" value="Multidrug resistance efflux transporter EmrE"/>
    <property type="match status" value="1"/>
</dbReference>
<dbReference type="GO" id="GO:0016020">
    <property type="term" value="C:membrane"/>
    <property type="evidence" value="ECO:0007669"/>
    <property type="project" value="InterPro"/>
</dbReference>
<protein>
    <submittedName>
        <fullName evidence="3">Aromatic amino acid exporter</fullName>
    </submittedName>
</protein>
<feature type="transmembrane region" description="Helical" evidence="1">
    <location>
        <begin position="98"/>
        <end position="114"/>
    </location>
</feature>
<accession>A0A0F5VBR5</accession>
<dbReference type="NCBIfam" id="NF008676">
    <property type="entry name" value="PRK11689.1"/>
    <property type="match status" value="1"/>
</dbReference>
<comment type="caution">
    <text evidence="3">The sequence shown here is derived from an EMBL/GenBank/DDBJ whole genome shotgun (WGS) entry which is preliminary data.</text>
</comment>
<feature type="transmembrane region" description="Helical" evidence="1">
    <location>
        <begin position="216"/>
        <end position="236"/>
    </location>
</feature>
<dbReference type="AlphaFoldDB" id="A0A0F5VBR5"/>
<evidence type="ECO:0000313" key="3">
    <source>
        <dbReference type="EMBL" id="KKC99600.1"/>
    </source>
</evidence>
<organism evidence="3 4">
    <name type="scientific">Photobacterium halotolerans</name>
    <dbReference type="NCBI Taxonomy" id="265726"/>
    <lineage>
        <taxon>Bacteria</taxon>
        <taxon>Pseudomonadati</taxon>
        <taxon>Pseudomonadota</taxon>
        <taxon>Gammaproteobacteria</taxon>
        <taxon>Vibrionales</taxon>
        <taxon>Vibrionaceae</taxon>
        <taxon>Photobacterium</taxon>
    </lineage>
</organism>
<dbReference type="Pfam" id="PF00892">
    <property type="entry name" value="EamA"/>
    <property type="match status" value="1"/>
</dbReference>
<feature type="transmembrane region" description="Helical" evidence="1">
    <location>
        <begin position="186"/>
        <end position="204"/>
    </location>
</feature>
<dbReference type="InterPro" id="IPR000620">
    <property type="entry name" value="EamA_dom"/>
</dbReference>
<feature type="transmembrane region" description="Helical" evidence="1">
    <location>
        <begin position="121"/>
        <end position="138"/>
    </location>
</feature>
<dbReference type="STRING" id="265726.KY46_11740"/>
<keyword evidence="1" id="KW-1133">Transmembrane helix</keyword>
<sequence>MVRSHQFTLAGCGAICLFSSVVALIRNVTEQLGPVGGAAMIYSVSAFILMLTVGLPKLSSFSRKYLLIGGLLFVSYEMCLALSLGMANDRLQAVEMGLINYLWPCLTVLIAVLFSRRSVSWLLYPSLLLSFFGVAWTVAGDSGLSWSGILENVQSNPLSYTLALSGALIWAVYCNVTRVMADGKNAITWFFSATAVALWLKYLFVNEPPMAFDLPVIRDLLLAGLAMGGGYALWNLGILRGNMVLLATLSYFVPVFSTFLSAQLLGLTLTATFWQGVVMVTIASVLCWWITREKTESVPVQEEQV</sequence>
<feature type="transmembrane region" description="Helical" evidence="1">
    <location>
        <begin position="65"/>
        <end position="86"/>
    </location>
</feature>
<dbReference type="EMBL" id="JWYV01000009">
    <property type="protein sequence ID" value="KKC99600.1"/>
    <property type="molecule type" value="Genomic_DNA"/>
</dbReference>
<evidence type="ECO:0000313" key="4">
    <source>
        <dbReference type="Proteomes" id="UP000033633"/>
    </source>
</evidence>
<dbReference type="PATRIC" id="fig|265726.11.peg.4517"/>
<dbReference type="Proteomes" id="UP000033633">
    <property type="component" value="Unassembled WGS sequence"/>
</dbReference>
<feature type="transmembrane region" description="Helical" evidence="1">
    <location>
        <begin position="243"/>
        <end position="265"/>
    </location>
</feature>
<feature type="domain" description="EamA" evidence="2">
    <location>
        <begin position="160"/>
        <end position="286"/>
    </location>
</feature>
<dbReference type="OrthoDB" id="7065924at2"/>
<reference evidence="3 4" key="1">
    <citation type="submission" date="2014-12" db="EMBL/GenBank/DDBJ databases">
        <title>Mercury Reductase activity and rhizosphere competence traits in the genome of root associated Photobacterium halotolerans MELD1.</title>
        <authorList>
            <person name="Mathew D.C."/>
            <person name="Huang C.-C."/>
        </authorList>
    </citation>
    <scope>NUCLEOTIDE SEQUENCE [LARGE SCALE GENOMIC DNA]</scope>
    <source>
        <strain evidence="3 4">MELD1</strain>
    </source>
</reference>
<feature type="transmembrane region" description="Helical" evidence="1">
    <location>
        <begin position="158"/>
        <end position="174"/>
    </location>
</feature>
<feature type="transmembrane region" description="Helical" evidence="1">
    <location>
        <begin position="271"/>
        <end position="291"/>
    </location>
</feature>
<keyword evidence="1" id="KW-0812">Transmembrane</keyword>
<gene>
    <name evidence="3" type="ORF">KY46_11740</name>
</gene>
<dbReference type="InterPro" id="IPR037185">
    <property type="entry name" value="EmrE-like"/>
</dbReference>
<evidence type="ECO:0000259" key="2">
    <source>
        <dbReference type="Pfam" id="PF00892"/>
    </source>
</evidence>